<dbReference type="InterPro" id="IPR009061">
    <property type="entry name" value="DNA-bd_dom_put_sf"/>
</dbReference>
<dbReference type="RefSeq" id="WP_015641270.1">
    <property type="nucleotide sequence ID" value="NC_021219.1"/>
</dbReference>
<keyword evidence="21" id="KW-1185">Reference proteome</keyword>
<proteinExistence type="inferred from homology"/>
<evidence type="ECO:0000256" key="14">
    <source>
        <dbReference type="ARBA" id="ARBA00049255"/>
    </source>
</evidence>
<evidence type="ECO:0000256" key="5">
    <source>
        <dbReference type="ARBA" id="ARBA00022555"/>
    </source>
</evidence>
<comment type="subcellular location">
    <subcellularLocation>
        <location evidence="1 15">Cytoplasm</location>
    </subcellularLocation>
</comment>
<keyword evidence="5 16" id="KW-0820">tRNA-binding</keyword>
<dbReference type="SMART" id="SM00896">
    <property type="entry name" value="FDX-ACB"/>
    <property type="match status" value="1"/>
</dbReference>
<comment type="subunit">
    <text evidence="3 15">Tetramer of two alpha and two beta subunits.</text>
</comment>
<evidence type="ECO:0000256" key="10">
    <source>
        <dbReference type="ARBA" id="ARBA00022842"/>
    </source>
</evidence>
<keyword evidence="7 15" id="KW-0479">Metal-binding</keyword>
<dbReference type="GO" id="GO:0006432">
    <property type="term" value="P:phenylalanyl-tRNA aminoacylation"/>
    <property type="evidence" value="ECO:0007669"/>
    <property type="project" value="UniProtKB-UniRule"/>
</dbReference>
<dbReference type="Gene3D" id="3.30.56.10">
    <property type="match status" value="2"/>
</dbReference>
<dbReference type="GO" id="GO:0000049">
    <property type="term" value="F:tRNA binding"/>
    <property type="evidence" value="ECO:0007669"/>
    <property type="project" value="UniProtKB-UniRule"/>
</dbReference>
<dbReference type="HOGENOM" id="CLU_016891_0_0_0"/>
<dbReference type="PANTHER" id="PTHR10947">
    <property type="entry name" value="PHENYLALANYL-TRNA SYNTHETASE BETA CHAIN AND LEUCINE-RICH REPEAT-CONTAINING PROTEIN 47"/>
    <property type="match status" value="1"/>
</dbReference>
<accession>R4PLV8</accession>
<keyword evidence="4 15" id="KW-0963">Cytoplasm</keyword>
<dbReference type="SUPFAM" id="SSF54991">
    <property type="entry name" value="Anticodon-binding domain of PheRS"/>
    <property type="match status" value="1"/>
</dbReference>
<evidence type="ECO:0000259" key="19">
    <source>
        <dbReference type="PROSITE" id="PS51483"/>
    </source>
</evidence>
<dbReference type="InterPro" id="IPR041616">
    <property type="entry name" value="PheRS_beta_core"/>
</dbReference>
<dbReference type="InterPro" id="IPR005147">
    <property type="entry name" value="tRNA_synthase_B5-dom"/>
</dbReference>
<protein>
    <recommendedName>
        <fullName evidence="15">Phenylalanine--tRNA ligase beta subunit</fullName>
        <ecNumber evidence="15">6.1.1.20</ecNumber>
    </recommendedName>
    <alternativeName>
        <fullName evidence="15">Phenylalanyl-tRNA synthetase beta subunit</fullName>
        <shortName evidence="15">PheRS</shortName>
    </alternativeName>
</protein>
<feature type="binding site" evidence="15">
    <location>
        <position position="498"/>
    </location>
    <ligand>
        <name>Mg(2+)</name>
        <dbReference type="ChEBI" id="CHEBI:18420"/>
        <note>shared with alpha subunit</note>
    </ligand>
</feature>
<feature type="domain" description="FDX-ACB" evidence="18">
    <location>
        <begin position="742"/>
        <end position="838"/>
    </location>
</feature>
<dbReference type="KEGG" id="saal:L336_0108"/>
<dbReference type="OrthoDB" id="9805455at2"/>
<comment type="cofactor">
    <cofactor evidence="15">
        <name>Mg(2+)</name>
        <dbReference type="ChEBI" id="CHEBI:18420"/>
    </cofactor>
    <text evidence="15">Binds 2 magnesium ions per tetramer.</text>
</comment>
<organism evidence="20 21">
    <name type="scientific">Candidatus Saccharimonas aalborgensis</name>
    <dbReference type="NCBI Taxonomy" id="1332188"/>
    <lineage>
        <taxon>Bacteria</taxon>
        <taxon>Candidatus Saccharimonadota</taxon>
        <taxon>Candidatus Saccharimonadia</taxon>
        <taxon>Candidatus Saccharimonadales</taxon>
        <taxon>Candidatus Saccharimonadaceae</taxon>
        <taxon>Candidatus Saccharimonas</taxon>
    </lineage>
</organism>
<dbReference type="Pfam" id="PF03147">
    <property type="entry name" value="FDX-ACB"/>
    <property type="match status" value="1"/>
</dbReference>
<dbReference type="PANTHER" id="PTHR10947:SF0">
    <property type="entry name" value="PHENYLALANINE--TRNA LIGASE BETA SUBUNIT"/>
    <property type="match status" value="1"/>
</dbReference>
<evidence type="ECO:0000256" key="9">
    <source>
        <dbReference type="ARBA" id="ARBA00022840"/>
    </source>
</evidence>
<feature type="binding site" evidence="15">
    <location>
        <position position="489"/>
    </location>
    <ligand>
        <name>Mg(2+)</name>
        <dbReference type="ChEBI" id="CHEBI:18420"/>
        <note>shared with alpha subunit</note>
    </ligand>
</feature>
<dbReference type="InterPro" id="IPR036690">
    <property type="entry name" value="Fdx_antiC-bd_sf"/>
</dbReference>
<dbReference type="Gene3D" id="3.50.40.10">
    <property type="entry name" value="Phenylalanyl-trna Synthetase, Chain B, domain 3"/>
    <property type="match status" value="1"/>
</dbReference>
<dbReference type="InterPro" id="IPR004532">
    <property type="entry name" value="Phe-tRNA-ligase_IIc_bsu_bact"/>
</dbReference>
<evidence type="ECO:0000313" key="21">
    <source>
        <dbReference type="Proteomes" id="UP000013893"/>
    </source>
</evidence>
<dbReference type="SUPFAM" id="SSF50249">
    <property type="entry name" value="Nucleic acid-binding proteins"/>
    <property type="match status" value="1"/>
</dbReference>
<dbReference type="HAMAP" id="MF_00283">
    <property type="entry name" value="Phe_tRNA_synth_beta1"/>
    <property type="match status" value="1"/>
</dbReference>
<evidence type="ECO:0000256" key="6">
    <source>
        <dbReference type="ARBA" id="ARBA00022598"/>
    </source>
</evidence>
<dbReference type="InterPro" id="IPR005146">
    <property type="entry name" value="B3/B4_tRNA-bd"/>
</dbReference>
<dbReference type="InterPro" id="IPR002547">
    <property type="entry name" value="tRNA-bd_dom"/>
</dbReference>
<feature type="binding site" evidence="15">
    <location>
        <position position="495"/>
    </location>
    <ligand>
        <name>Mg(2+)</name>
        <dbReference type="ChEBI" id="CHEBI:18420"/>
        <note>shared with alpha subunit</note>
    </ligand>
</feature>
<evidence type="ECO:0000256" key="8">
    <source>
        <dbReference type="ARBA" id="ARBA00022741"/>
    </source>
</evidence>
<dbReference type="EC" id="6.1.1.20" evidence="15"/>
<evidence type="ECO:0000256" key="4">
    <source>
        <dbReference type="ARBA" id="ARBA00022490"/>
    </source>
</evidence>
<gene>
    <name evidence="15 20" type="primary">pheT</name>
    <name evidence="20" type="ORF">L336_0108</name>
</gene>
<evidence type="ECO:0000259" key="17">
    <source>
        <dbReference type="PROSITE" id="PS50886"/>
    </source>
</evidence>
<evidence type="ECO:0000256" key="1">
    <source>
        <dbReference type="ARBA" id="ARBA00004496"/>
    </source>
</evidence>
<sequence length="838" mass="91972">MKVSLNLIKQFTSINILVDELVATINNQLGGVEEVTELGVRYKNITIVKVVSCEKHPNADKLSVCKIDDGQSVRDVDRDVDGYVQVVCGAPNVHANMWAVWLPPHTTVPASYADAKPFVLEPREIRGVMSNGMLGAGDELAINSDHNGIIELREEDMPPHIGARGLATGQDFAEAMGLDDTIIDIENKMFTHRPDCFGQLGVAREIAGITGQPFHSPEWYTTLPSFLSANSFELTVTNQALTQVPRFMAVGFSGIEVKPSPLWLQCELIRLGSKAINNIVDVTNYVMLLTAQPTHAYDYDKLRGHALSARMANSGEKVTLLNGKTYELGSDDIVIADQEGPVGLAGIMGGSNSEVSDTTTSIVLEVATFDMYTVRKSSMRHGVFSDALTRFNKGQSPQQNPYVLNLLMMSIIDVAGGAQATEVVDAGQTITPSKAVVITPSFINNRLGLSLAKPQITTLLSNVEMRCDDEVSDDGDDAIVVLPPYWRMDIEVPEDVVEEVGRLYGFDALPRELPKRAGGVATRNKNRVLKQRIRQSLARAGANEVLTYSFVHEQVMKKAEQDASRAFRLGNAISPDLHLYRLSVLPSLLDKVHANIKNSYDEFVLFEIGKGHDKVSHLADDNGLPSEPEFVDAVYASKKPRQGAAYYMMRRLVSQLAKDLGLTLKLIPIDNADGIHAATVFAPARSARIESRQGEYIGIVGELKQSVRKAFKLPDYTAAMTLELAGIANAVELKRNNYQPLSRYPSTSQDISLKTAFSVPYEKIFHCVWSAATEKMAGIDIRLEPVAVYSAEDNTDKKTTTLHITFTSYDKTLTDQTINPVMDHIASCAKDELAAERV</sequence>
<name>R4PLV8_9BACT</name>
<evidence type="ECO:0000256" key="2">
    <source>
        <dbReference type="ARBA" id="ARBA00008653"/>
    </source>
</evidence>
<feature type="domain" description="B5" evidence="19">
    <location>
        <begin position="431"/>
        <end position="511"/>
    </location>
</feature>
<dbReference type="InterPro" id="IPR045060">
    <property type="entry name" value="Phe-tRNA-ligase_IIc_bsu"/>
</dbReference>
<evidence type="ECO:0000256" key="3">
    <source>
        <dbReference type="ARBA" id="ARBA00011209"/>
    </source>
</evidence>
<dbReference type="GO" id="GO:0000287">
    <property type="term" value="F:magnesium ion binding"/>
    <property type="evidence" value="ECO:0007669"/>
    <property type="project" value="UniProtKB-UniRule"/>
</dbReference>
<evidence type="ECO:0000313" key="20">
    <source>
        <dbReference type="EMBL" id="AGL61819.1"/>
    </source>
</evidence>
<dbReference type="EMBL" id="CP005957">
    <property type="protein sequence ID" value="AGL61819.1"/>
    <property type="molecule type" value="Genomic_DNA"/>
</dbReference>
<dbReference type="PROSITE" id="PS50886">
    <property type="entry name" value="TRBD"/>
    <property type="match status" value="1"/>
</dbReference>
<dbReference type="Gene3D" id="3.30.70.380">
    <property type="entry name" value="Ferrodoxin-fold anticodon-binding domain"/>
    <property type="match status" value="1"/>
</dbReference>
<dbReference type="Pfam" id="PF01588">
    <property type="entry name" value="tRNA_bind"/>
    <property type="match status" value="1"/>
</dbReference>
<evidence type="ECO:0000256" key="16">
    <source>
        <dbReference type="PROSITE-ProRule" id="PRU00209"/>
    </source>
</evidence>
<evidence type="ECO:0000259" key="18">
    <source>
        <dbReference type="PROSITE" id="PS51447"/>
    </source>
</evidence>
<dbReference type="AlphaFoldDB" id="R4PLV8"/>
<dbReference type="STRING" id="1332188.L336_0108"/>
<dbReference type="GO" id="GO:0004826">
    <property type="term" value="F:phenylalanine-tRNA ligase activity"/>
    <property type="evidence" value="ECO:0007669"/>
    <property type="project" value="UniProtKB-UniRule"/>
</dbReference>
<reference evidence="20 21" key="1">
    <citation type="journal article" date="2013" name="Nat. Biotechnol.">
        <title>Genome sequences of rare, uncultured bacteria obtained by differential coverage binning of multiple metagenomes.</title>
        <authorList>
            <person name="Albertsen M."/>
            <person name="Hugenholtz P."/>
            <person name="Skarshewski A."/>
            <person name="Nielsen K.L."/>
            <person name="Tyson G.W."/>
            <person name="Nielsen P.H."/>
        </authorList>
    </citation>
    <scope>NUCLEOTIDE SEQUENCE [LARGE SCALE GENOMIC DNA]</scope>
    <source>
        <strain evidence="20">TM71</strain>
    </source>
</reference>
<dbReference type="SMART" id="SM00874">
    <property type="entry name" value="B5"/>
    <property type="match status" value="1"/>
</dbReference>
<dbReference type="NCBIfam" id="TIGR00472">
    <property type="entry name" value="pheT_bact"/>
    <property type="match status" value="1"/>
</dbReference>
<keyword evidence="10 15" id="KW-0460">Magnesium</keyword>
<evidence type="ECO:0000256" key="11">
    <source>
        <dbReference type="ARBA" id="ARBA00022884"/>
    </source>
</evidence>
<keyword evidence="8 15" id="KW-0547">Nucleotide-binding</keyword>
<dbReference type="GO" id="GO:0005524">
    <property type="term" value="F:ATP binding"/>
    <property type="evidence" value="ECO:0007669"/>
    <property type="project" value="UniProtKB-UniRule"/>
</dbReference>
<dbReference type="SMART" id="SM00873">
    <property type="entry name" value="B3_4"/>
    <property type="match status" value="1"/>
</dbReference>
<evidence type="ECO:0000256" key="7">
    <source>
        <dbReference type="ARBA" id="ARBA00022723"/>
    </source>
</evidence>
<evidence type="ECO:0000256" key="15">
    <source>
        <dbReference type="HAMAP-Rule" id="MF_00283"/>
    </source>
</evidence>
<keyword evidence="13 15" id="KW-0030">Aminoacyl-tRNA synthetase</keyword>
<dbReference type="SUPFAM" id="SSF55681">
    <property type="entry name" value="Class II aaRS and biotin synthetases"/>
    <property type="match status" value="1"/>
</dbReference>
<evidence type="ECO:0000256" key="12">
    <source>
        <dbReference type="ARBA" id="ARBA00022917"/>
    </source>
</evidence>
<feature type="domain" description="TRNA-binding" evidence="17">
    <location>
        <begin position="39"/>
        <end position="166"/>
    </location>
</feature>
<dbReference type="PATRIC" id="fig|1332188.3.peg.109"/>
<evidence type="ECO:0000256" key="13">
    <source>
        <dbReference type="ARBA" id="ARBA00023146"/>
    </source>
</evidence>
<dbReference type="InterPro" id="IPR020825">
    <property type="entry name" value="Phe-tRNA_synthase-like_B3/B4"/>
</dbReference>
<dbReference type="InterPro" id="IPR005121">
    <property type="entry name" value="Fdx_antiC-bd"/>
</dbReference>
<dbReference type="Gene3D" id="2.40.50.140">
    <property type="entry name" value="Nucleic acid-binding proteins"/>
    <property type="match status" value="1"/>
</dbReference>
<dbReference type="CDD" id="cd02796">
    <property type="entry name" value="tRNA_bind_bactPheRS"/>
    <property type="match status" value="1"/>
</dbReference>
<dbReference type="Gene3D" id="3.30.930.10">
    <property type="entry name" value="Bira Bifunctional Protein, Domain 2"/>
    <property type="match status" value="1"/>
</dbReference>
<dbReference type="SUPFAM" id="SSF56037">
    <property type="entry name" value="PheT/TilS domain"/>
    <property type="match status" value="1"/>
</dbReference>
<keyword evidence="12 15" id="KW-0648">Protein biosynthesis</keyword>
<keyword evidence="9 15" id="KW-0067">ATP-binding</keyword>
<dbReference type="InterPro" id="IPR033714">
    <property type="entry name" value="tRNA_bind_bactPheRS"/>
</dbReference>
<dbReference type="PROSITE" id="PS51483">
    <property type="entry name" value="B5"/>
    <property type="match status" value="1"/>
</dbReference>
<comment type="catalytic activity">
    <reaction evidence="14 15">
        <text>tRNA(Phe) + L-phenylalanine + ATP = L-phenylalanyl-tRNA(Phe) + AMP + diphosphate + H(+)</text>
        <dbReference type="Rhea" id="RHEA:19413"/>
        <dbReference type="Rhea" id="RHEA-COMP:9668"/>
        <dbReference type="Rhea" id="RHEA-COMP:9699"/>
        <dbReference type="ChEBI" id="CHEBI:15378"/>
        <dbReference type="ChEBI" id="CHEBI:30616"/>
        <dbReference type="ChEBI" id="CHEBI:33019"/>
        <dbReference type="ChEBI" id="CHEBI:58095"/>
        <dbReference type="ChEBI" id="CHEBI:78442"/>
        <dbReference type="ChEBI" id="CHEBI:78531"/>
        <dbReference type="ChEBI" id="CHEBI:456215"/>
        <dbReference type="EC" id="6.1.1.20"/>
    </reaction>
</comment>
<comment type="similarity">
    <text evidence="2 15">Belongs to the phenylalanyl-tRNA synthetase beta subunit family. Type 1 subfamily.</text>
</comment>
<dbReference type="Proteomes" id="UP000013893">
    <property type="component" value="Chromosome"/>
</dbReference>
<dbReference type="Pfam" id="PF17759">
    <property type="entry name" value="tRNA_synthFbeta"/>
    <property type="match status" value="1"/>
</dbReference>
<dbReference type="Pfam" id="PF03484">
    <property type="entry name" value="B5"/>
    <property type="match status" value="1"/>
</dbReference>
<dbReference type="InterPro" id="IPR045864">
    <property type="entry name" value="aa-tRNA-synth_II/BPL/LPL"/>
</dbReference>
<dbReference type="SUPFAM" id="SSF46955">
    <property type="entry name" value="Putative DNA-binding domain"/>
    <property type="match status" value="1"/>
</dbReference>
<dbReference type="PROSITE" id="PS51447">
    <property type="entry name" value="FDX_ACB"/>
    <property type="match status" value="1"/>
</dbReference>
<feature type="binding site" evidence="15">
    <location>
        <position position="499"/>
    </location>
    <ligand>
        <name>Mg(2+)</name>
        <dbReference type="ChEBI" id="CHEBI:18420"/>
        <note>shared with alpha subunit</note>
    </ligand>
</feature>
<dbReference type="Pfam" id="PF03483">
    <property type="entry name" value="B3_4"/>
    <property type="match status" value="1"/>
</dbReference>
<keyword evidence="6 15" id="KW-0436">Ligase</keyword>
<dbReference type="InterPro" id="IPR012340">
    <property type="entry name" value="NA-bd_OB-fold"/>
</dbReference>
<dbReference type="GO" id="GO:0009328">
    <property type="term" value="C:phenylalanine-tRNA ligase complex"/>
    <property type="evidence" value="ECO:0007669"/>
    <property type="project" value="TreeGrafter"/>
</dbReference>
<keyword evidence="11 16" id="KW-0694">RNA-binding</keyword>